<sequence>MNSFSCAMLFTLALFASSLAGFTEASLFAFGNDGFVKRGSGFQACGKNLVNALAEICGHVYNKRPSARSAALNLGNLDKYFDQWEDDYLNEWLNKQLEEQSPSQLDLSPDSYTFERSIRSQGAVDLCCKRSCTIKTLKSFCGEKL</sequence>
<dbReference type="PRINTS" id="PR00276">
    <property type="entry name" value="INSULINFAMLY"/>
</dbReference>
<dbReference type="EMBL" id="NCKU01010488">
    <property type="protein sequence ID" value="RWS00796.1"/>
    <property type="molecule type" value="Genomic_DNA"/>
</dbReference>
<dbReference type="GO" id="GO:0005179">
    <property type="term" value="F:hormone activity"/>
    <property type="evidence" value="ECO:0007669"/>
    <property type="project" value="InterPro"/>
</dbReference>
<evidence type="ECO:0000256" key="2">
    <source>
        <dbReference type="ARBA" id="ARBA00022685"/>
    </source>
</evidence>
<evidence type="ECO:0000259" key="6">
    <source>
        <dbReference type="SMART" id="SM00078"/>
    </source>
</evidence>
<evidence type="ECO:0000256" key="3">
    <source>
        <dbReference type="ARBA" id="ARBA00022729"/>
    </source>
</evidence>
<comment type="similarity">
    <text evidence="1 4">Belongs to the insulin family.</text>
</comment>
<keyword evidence="3 5" id="KW-0732">Signal</keyword>
<dbReference type="AlphaFoldDB" id="A0A443QCP1"/>
<dbReference type="PROSITE" id="PS00262">
    <property type="entry name" value="INSULIN"/>
    <property type="match status" value="1"/>
</dbReference>
<gene>
    <name evidence="7" type="ORF">B4U79_16815</name>
</gene>
<keyword evidence="4" id="KW-0964">Secreted</keyword>
<dbReference type="InterPro" id="IPR022353">
    <property type="entry name" value="Insulin_CS"/>
</dbReference>
<reference evidence="7 8" key="1">
    <citation type="journal article" date="2018" name="Gigascience">
        <title>Genomes of trombidid mites reveal novel predicted allergens and laterally-transferred genes associated with secondary metabolism.</title>
        <authorList>
            <person name="Dong X."/>
            <person name="Chaisiri K."/>
            <person name="Xia D."/>
            <person name="Armstrong S.D."/>
            <person name="Fang Y."/>
            <person name="Donnelly M.J."/>
            <person name="Kadowaki T."/>
            <person name="McGarry J.W."/>
            <person name="Darby A.C."/>
            <person name="Makepeace B.L."/>
        </authorList>
    </citation>
    <scope>NUCLEOTIDE SEQUENCE [LARGE SCALE GENOMIC DNA]</scope>
    <source>
        <strain evidence="7">UoL-WK</strain>
    </source>
</reference>
<comment type="caution">
    <text evidence="7">The sequence shown here is derived from an EMBL/GenBank/DDBJ whole genome shotgun (WGS) entry which is preliminary data.</text>
</comment>
<dbReference type="InterPro" id="IPR036438">
    <property type="entry name" value="Insulin-like_sf"/>
</dbReference>
<proteinExistence type="inferred from homology"/>
<dbReference type="OrthoDB" id="6505578at2759"/>
<name>A0A443QCP1_9ACAR</name>
<dbReference type="Proteomes" id="UP000285301">
    <property type="component" value="Unassembled WGS sequence"/>
</dbReference>
<protein>
    <recommendedName>
        <fullName evidence="6">Insulin-like domain-containing protein</fullName>
    </recommendedName>
</protein>
<dbReference type="SUPFAM" id="SSF56994">
    <property type="entry name" value="Insulin-like"/>
    <property type="match status" value="1"/>
</dbReference>
<keyword evidence="8" id="KW-1185">Reference proteome</keyword>
<dbReference type="SMART" id="SM00078">
    <property type="entry name" value="IlGF"/>
    <property type="match status" value="1"/>
</dbReference>
<comment type="subcellular location">
    <subcellularLocation>
        <location evidence="4">Secreted</location>
    </subcellularLocation>
</comment>
<dbReference type="Gene3D" id="1.10.100.10">
    <property type="entry name" value="Insulin-like"/>
    <property type="match status" value="1"/>
</dbReference>
<evidence type="ECO:0000256" key="5">
    <source>
        <dbReference type="SAM" id="SignalP"/>
    </source>
</evidence>
<feature type="signal peptide" evidence="5">
    <location>
        <begin position="1"/>
        <end position="20"/>
    </location>
</feature>
<evidence type="ECO:0000313" key="8">
    <source>
        <dbReference type="Proteomes" id="UP000285301"/>
    </source>
</evidence>
<dbReference type="GO" id="GO:0005576">
    <property type="term" value="C:extracellular region"/>
    <property type="evidence" value="ECO:0007669"/>
    <property type="project" value="UniProtKB-SubCell"/>
</dbReference>
<organism evidence="7 8">
    <name type="scientific">Dinothrombium tinctorium</name>
    <dbReference type="NCBI Taxonomy" id="1965070"/>
    <lineage>
        <taxon>Eukaryota</taxon>
        <taxon>Metazoa</taxon>
        <taxon>Ecdysozoa</taxon>
        <taxon>Arthropoda</taxon>
        <taxon>Chelicerata</taxon>
        <taxon>Arachnida</taxon>
        <taxon>Acari</taxon>
        <taxon>Acariformes</taxon>
        <taxon>Trombidiformes</taxon>
        <taxon>Prostigmata</taxon>
        <taxon>Anystina</taxon>
        <taxon>Parasitengona</taxon>
        <taxon>Trombidioidea</taxon>
        <taxon>Trombidiidae</taxon>
        <taxon>Dinothrombium</taxon>
    </lineage>
</organism>
<dbReference type="InterPro" id="IPR016179">
    <property type="entry name" value="Insulin-like"/>
</dbReference>
<evidence type="ECO:0000313" key="7">
    <source>
        <dbReference type="EMBL" id="RWS00796.1"/>
    </source>
</evidence>
<feature type="domain" description="Insulin-like" evidence="6">
    <location>
        <begin position="42"/>
        <end position="141"/>
    </location>
</feature>
<evidence type="ECO:0000256" key="4">
    <source>
        <dbReference type="RuleBase" id="RU000406"/>
    </source>
</evidence>
<dbReference type="InterPro" id="IPR022352">
    <property type="entry name" value="Ins/IGF/rlx"/>
</dbReference>
<feature type="chain" id="PRO_5019324056" description="Insulin-like domain-containing protein" evidence="5">
    <location>
        <begin position="21"/>
        <end position="145"/>
    </location>
</feature>
<keyword evidence="2" id="KW-0165">Cleavage on pair of basic residues</keyword>
<evidence type="ECO:0000256" key="1">
    <source>
        <dbReference type="ARBA" id="ARBA00009034"/>
    </source>
</evidence>
<dbReference type="Pfam" id="PF00049">
    <property type="entry name" value="Insulin"/>
    <property type="match status" value="1"/>
</dbReference>
<accession>A0A443QCP1</accession>